<dbReference type="GO" id="GO:0005736">
    <property type="term" value="C:RNA polymerase I complex"/>
    <property type="evidence" value="ECO:0007669"/>
    <property type="project" value="TreeGrafter"/>
</dbReference>
<evidence type="ECO:0000256" key="4">
    <source>
        <dbReference type="ARBA" id="ARBA00023242"/>
    </source>
</evidence>
<proteinExistence type="predicted"/>
<evidence type="ECO:0000256" key="1">
    <source>
        <dbReference type="ARBA" id="ARBA00004123"/>
    </source>
</evidence>
<organism evidence="5 6">
    <name type="scientific">Rotaria magnacalcarata</name>
    <dbReference type="NCBI Taxonomy" id="392030"/>
    <lineage>
        <taxon>Eukaryota</taxon>
        <taxon>Metazoa</taxon>
        <taxon>Spiralia</taxon>
        <taxon>Gnathifera</taxon>
        <taxon>Rotifera</taxon>
        <taxon>Eurotatoria</taxon>
        <taxon>Bdelloidea</taxon>
        <taxon>Philodinida</taxon>
        <taxon>Philodinidae</taxon>
        <taxon>Rotaria</taxon>
    </lineage>
</organism>
<name>A0A815GA11_9BILA</name>
<evidence type="ECO:0000256" key="3">
    <source>
        <dbReference type="ARBA" id="ARBA00023163"/>
    </source>
</evidence>
<accession>A0A815GA11</accession>
<protein>
    <submittedName>
        <fullName evidence="5">Uncharacterized protein</fullName>
    </submittedName>
</protein>
<dbReference type="EMBL" id="CAJNOW010001910">
    <property type="protein sequence ID" value="CAF1335807.1"/>
    <property type="molecule type" value="Genomic_DNA"/>
</dbReference>
<evidence type="ECO:0000313" key="5">
    <source>
        <dbReference type="EMBL" id="CAF1335807.1"/>
    </source>
</evidence>
<dbReference type="PANTHER" id="PTHR12709">
    <property type="entry name" value="DNA-DIRECTED RNA POLYMERASE II, III"/>
    <property type="match status" value="1"/>
</dbReference>
<dbReference type="InterPro" id="IPR036898">
    <property type="entry name" value="RNA_pol_Rpb7-like_N_sf"/>
</dbReference>
<keyword evidence="2" id="KW-0240">DNA-directed RNA polymerase</keyword>
<keyword evidence="4" id="KW-0539">Nucleus</keyword>
<gene>
    <name evidence="5" type="ORF">KQP761_LOCUS6484</name>
</gene>
<sequence>MDASRKALFQSPHVPTVEPAMTTMSTTNNNAMILNTIELENATQFYRSETEKELHTQHLQKIRENIQSLSADAWLYQDPDKLIDKIYEMNLCKISDILPLINDKESCLEHKCEKVLVPVPPSQIGKVKSSIKRILEESSNEITKKLNGFLLAIGKIHLLSNVGQTFQDEPTLWVPVKFSFVLFVPERGRRVRAIVSKLGKKHIACLIHSRFNASFHRDTIPPVYHNFVFKLGQSVLLEIIECDVVDKILDIKTTLVEVKRK</sequence>
<dbReference type="Proteomes" id="UP000663834">
    <property type="component" value="Unassembled WGS sequence"/>
</dbReference>
<dbReference type="InterPro" id="IPR045113">
    <property type="entry name" value="Rpb7-like"/>
</dbReference>
<dbReference type="GO" id="GO:0006362">
    <property type="term" value="P:transcription elongation by RNA polymerase I"/>
    <property type="evidence" value="ECO:0007669"/>
    <property type="project" value="TreeGrafter"/>
</dbReference>
<dbReference type="Gene3D" id="3.30.1490.120">
    <property type="entry name" value="RNA polymerase Rpb7-like, N-terminal domain"/>
    <property type="match status" value="1"/>
</dbReference>
<dbReference type="AlphaFoldDB" id="A0A815GA11"/>
<evidence type="ECO:0000313" key="6">
    <source>
        <dbReference type="Proteomes" id="UP000663834"/>
    </source>
</evidence>
<dbReference type="PANTHER" id="PTHR12709:SF5">
    <property type="entry name" value="DNA-DIRECTED RNA POLYMERASE I SUBUNIT RPA43"/>
    <property type="match status" value="1"/>
</dbReference>
<comment type="caution">
    <text evidence="5">The sequence shown here is derived from an EMBL/GenBank/DDBJ whole genome shotgun (WGS) entry which is preliminary data.</text>
</comment>
<reference evidence="5" key="1">
    <citation type="submission" date="2021-02" db="EMBL/GenBank/DDBJ databases">
        <authorList>
            <person name="Nowell W R."/>
        </authorList>
    </citation>
    <scope>NUCLEOTIDE SEQUENCE</scope>
</reference>
<dbReference type="GO" id="GO:0006352">
    <property type="term" value="P:DNA-templated transcription initiation"/>
    <property type="evidence" value="ECO:0007669"/>
    <property type="project" value="InterPro"/>
</dbReference>
<keyword evidence="3" id="KW-0804">Transcription</keyword>
<evidence type="ECO:0000256" key="2">
    <source>
        <dbReference type="ARBA" id="ARBA00022478"/>
    </source>
</evidence>
<comment type="subcellular location">
    <subcellularLocation>
        <location evidence="1">Nucleus</location>
    </subcellularLocation>
</comment>
<dbReference type="OrthoDB" id="10250504at2759"/>